<organism evidence="1 2">
    <name type="scientific">Limoniibacter endophyticus</name>
    <dbReference type="NCBI Taxonomy" id="1565040"/>
    <lineage>
        <taxon>Bacteria</taxon>
        <taxon>Pseudomonadati</taxon>
        <taxon>Pseudomonadota</taxon>
        <taxon>Alphaproteobacteria</taxon>
        <taxon>Hyphomicrobiales</taxon>
        <taxon>Bartonellaceae</taxon>
        <taxon>Limoniibacter</taxon>
    </lineage>
</organism>
<dbReference type="Pfam" id="PF07309">
    <property type="entry name" value="FlaF"/>
    <property type="match status" value="1"/>
</dbReference>
<comment type="caution">
    <text evidence="1">The sequence shown here is derived from an EMBL/GenBank/DDBJ whole genome shotgun (WGS) entry which is preliminary data.</text>
</comment>
<evidence type="ECO:0000313" key="2">
    <source>
        <dbReference type="Proteomes" id="UP000641137"/>
    </source>
</evidence>
<reference evidence="1" key="1">
    <citation type="journal article" date="2014" name="Int. J. Syst. Evol. Microbiol.">
        <title>Complete genome sequence of Corynebacterium casei LMG S-19264T (=DSM 44701T), isolated from a smear-ripened cheese.</title>
        <authorList>
            <consortium name="US DOE Joint Genome Institute (JGI-PGF)"/>
            <person name="Walter F."/>
            <person name="Albersmeier A."/>
            <person name="Kalinowski J."/>
            <person name="Ruckert C."/>
        </authorList>
    </citation>
    <scope>NUCLEOTIDE SEQUENCE</scope>
    <source>
        <strain evidence="1">KCTC 42097</strain>
    </source>
</reference>
<protein>
    <submittedName>
        <fullName evidence="1">Flagellar FlaF family protein</fullName>
    </submittedName>
</protein>
<dbReference type="Proteomes" id="UP000641137">
    <property type="component" value="Unassembled WGS sequence"/>
</dbReference>
<proteinExistence type="predicted"/>
<keyword evidence="2" id="KW-1185">Reference proteome</keyword>
<sequence length="128" mass="14523">MRIHAPVRTGDAPLYQFSYADVQTDSMVDARERERQLLDRSIEMLQDAKGTGATSRPTIEAAHFTMRLWTTFIEDLGTSDNSLPKELRANLISIGIWVVRTLEDIRAGRSEDYDGVIEISRIIRDGIQ</sequence>
<keyword evidence="1" id="KW-0966">Cell projection</keyword>
<evidence type="ECO:0000313" key="1">
    <source>
        <dbReference type="EMBL" id="GHC64476.1"/>
    </source>
</evidence>
<keyword evidence="1" id="KW-0969">Cilium</keyword>
<dbReference type="EMBL" id="BMZO01000002">
    <property type="protein sequence ID" value="GHC64476.1"/>
    <property type="molecule type" value="Genomic_DNA"/>
</dbReference>
<keyword evidence="1" id="KW-0282">Flagellum</keyword>
<reference evidence="1" key="2">
    <citation type="submission" date="2020-09" db="EMBL/GenBank/DDBJ databases">
        <authorList>
            <person name="Sun Q."/>
            <person name="Kim S."/>
        </authorList>
    </citation>
    <scope>NUCLEOTIDE SEQUENCE</scope>
    <source>
        <strain evidence="1">KCTC 42097</strain>
    </source>
</reference>
<name>A0A8J3GGE9_9HYPH</name>
<dbReference type="GO" id="GO:0044781">
    <property type="term" value="P:bacterial-type flagellum organization"/>
    <property type="evidence" value="ECO:0007669"/>
    <property type="project" value="InterPro"/>
</dbReference>
<gene>
    <name evidence="1" type="ORF">GCM10010136_06460</name>
</gene>
<dbReference type="InterPro" id="IPR010845">
    <property type="entry name" value="FlaF"/>
</dbReference>
<dbReference type="NCBIfam" id="NF009434">
    <property type="entry name" value="PRK12793.1"/>
    <property type="match status" value="1"/>
</dbReference>
<dbReference type="AlphaFoldDB" id="A0A8J3GGE9"/>
<accession>A0A8J3GGE9</accession>